<reference evidence="1" key="1">
    <citation type="submission" date="2022-07" db="EMBL/GenBank/DDBJ databases">
        <title>Phylogenomic reconstructions and comparative analyses of Kickxellomycotina fungi.</title>
        <authorList>
            <person name="Reynolds N.K."/>
            <person name="Stajich J.E."/>
            <person name="Barry K."/>
            <person name="Grigoriev I.V."/>
            <person name="Crous P."/>
            <person name="Smith M.E."/>
        </authorList>
    </citation>
    <scope>NUCLEOTIDE SEQUENCE</scope>
    <source>
        <strain evidence="1">CBS 102833</strain>
    </source>
</reference>
<proteinExistence type="predicted"/>
<accession>A0ACC1LLY9</accession>
<gene>
    <name evidence="1" type="ORF">H4S07_002256</name>
</gene>
<dbReference type="EMBL" id="JANBUP010000524">
    <property type="protein sequence ID" value="KAJ2811127.1"/>
    <property type="molecule type" value="Genomic_DNA"/>
</dbReference>
<evidence type="ECO:0000313" key="2">
    <source>
        <dbReference type="Proteomes" id="UP001140096"/>
    </source>
</evidence>
<sequence length="487" mass="51555">MMQEEVTRTLNSLSLGGGGGGAGNRSSVVDRVKWIEQKHGGAPSAQAAQPRARLRLPKHFVSAQTDAVGADASLSPKTQAAGLLSPSDHGAARLPLAMTQQKSAAKTPTLARRTTEQMPSPVISEASTVAIDEGFDEPLEVKAEVLPVFVPVAKPVFVPAAQPVFVPAAKPEEVPEEEPKVASAEAPVEVPSPSAPLLPAAAELDDAAPVESQPAEPLIEPAPVEPVRVADLIEPEAAEDPAEEAPMVERSMSQTDLMHARMPSNCSEVSNISGVTDTSNLTDPEDPIHVTSTRGSAGHSDNGEEEAGASLPACEAAELVQHQQQQPQYATLPRSTKFAGSKAPGLGGTRNRPQQAPRRYDRMPANQRPESSSSMQSRNSEDSGRSAFGRPEAQRMKEQPVARSFSTRPAYPRSTEAGAQDSSSSSSLLARLNDLSATRPNAQDLVSNRSAPKFAKRSQYYGPSSQDDPGNTSSSGGPRNRAQRRFR</sequence>
<name>A0ACC1LLY9_9FUNG</name>
<organism evidence="1 2">
    <name type="scientific">Coemansia furcata</name>
    <dbReference type="NCBI Taxonomy" id="417177"/>
    <lineage>
        <taxon>Eukaryota</taxon>
        <taxon>Fungi</taxon>
        <taxon>Fungi incertae sedis</taxon>
        <taxon>Zoopagomycota</taxon>
        <taxon>Kickxellomycotina</taxon>
        <taxon>Kickxellomycetes</taxon>
        <taxon>Kickxellales</taxon>
        <taxon>Kickxellaceae</taxon>
        <taxon>Coemansia</taxon>
    </lineage>
</organism>
<comment type="caution">
    <text evidence="1">The sequence shown here is derived from an EMBL/GenBank/DDBJ whole genome shotgun (WGS) entry which is preliminary data.</text>
</comment>
<protein>
    <submittedName>
        <fullName evidence="1">Uncharacterized protein</fullName>
    </submittedName>
</protein>
<keyword evidence="2" id="KW-1185">Reference proteome</keyword>
<dbReference type="Proteomes" id="UP001140096">
    <property type="component" value="Unassembled WGS sequence"/>
</dbReference>
<evidence type="ECO:0000313" key="1">
    <source>
        <dbReference type="EMBL" id="KAJ2811127.1"/>
    </source>
</evidence>